<evidence type="ECO:0000259" key="7">
    <source>
        <dbReference type="Pfam" id="PF19290"/>
    </source>
</evidence>
<comment type="caution">
    <text evidence="8">The sequence shown here is derived from an EMBL/GenBank/DDBJ whole genome shotgun (WGS) entry which is preliminary data.</text>
</comment>
<evidence type="ECO:0000313" key="8">
    <source>
        <dbReference type="EMBL" id="NMM64495.1"/>
    </source>
</evidence>
<gene>
    <name evidence="8" type="ORF">HBE96_17920</name>
</gene>
<dbReference type="InterPro" id="IPR002510">
    <property type="entry name" value="Metalloprtase-TldD/E_N"/>
</dbReference>
<accession>A0A7Y0ELA1</accession>
<comment type="similarity">
    <text evidence="1">Belongs to the peptidase U62 family.</text>
</comment>
<evidence type="ECO:0000256" key="4">
    <source>
        <dbReference type="ARBA" id="ARBA00023049"/>
    </source>
</evidence>
<feature type="domain" description="Metalloprotease TldD/E C-terminal" evidence="6">
    <location>
        <begin position="226"/>
        <end position="458"/>
    </location>
</feature>
<evidence type="ECO:0000256" key="2">
    <source>
        <dbReference type="ARBA" id="ARBA00022670"/>
    </source>
</evidence>
<dbReference type="InterPro" id="IPR051463">
    <property type="entry name" value="Peptidase_U62_metallo"/>
</dbReference>
<evidence type="ECO:0000256" key="3">
    <source>
        <dbReference type="ARBA" id="ARBA00022801"/>
    </source>
</evidence>
<sequence>MLGKATIEKILCAALETGGDFAEIFIEDKTSSNFNMIGGVLEKAISGRDFGIGIRILKNDYFVYAYTNEFSEENLIKVARTAAQGISTQKKNITIDLRKSIVRNMHEIRIMPDTVSKREKIDWLRRAHQTAKFYDSVITETYTSFSDSVQNIIIANTEGLLTEDTRCRSNLGISVMAEENSIKEMGNKSSGYFGGLEYMRQLDIEACAVEAASKAKNMLKAGYAPSGKFPVIIGNGFGGVWFHEACGHGLETTCVANKASIYADKLEQFIASPLVTAYDDGTLTNTWGSSNIDDEGVNTKRNLLIKDGMLKGYIIDRLGSIKMGMPSTGSGRRESYKFAPTSRMNNTFIAQGQSKPEDIIKNTEYGIYAKYLGGGSVNPATGDYNFSVSEGYIIKNGKITELVKGAALIGNGLDTLKKIDMVGNDLKLEMGTCSSQSGSIPVTVGQPTVRISELTVGGREEE</sequence>
<dbReference type="PANTHER" id="PTHR30624:SF4">
    <property type="entry name" value="METALLOPROTEASE TLDD"/>
    <property type="match status" value="1"/>
</dbReference>
<reference evidence="8 9" key="1">
    <citation type="submission" date="2020-04" db="EMBL/GenBank/DDBJ databases">
        <authorList>
            <person name="Doyle D.A."/>
        </authorList>
    </citation>
    <scope>NUCLEOTIDE SEQUENCE [LARGE SCALE GENOMIC DNA]</scope>
    <source>
        <strain evidence="8 9">P21</strain>
    </source>
</reference>
<dbReference type="InterPro" id="IPR025502">
    <property type="entry name" value="TldD"/>
</dbReference>
<dbReference type="PIRSF" id="PIRSF004919">
    <property type="entry name" value="TldD"/>
    <property type="match status" value="1"/>
</dbReference>
<evidence type="ECO:0000259" key="6">
    <source>
        <dbReference type="Pfam" id="PF19289"/>
    </source>
</evidence>
<dbReference type="Pfam" id="PF19290">
    <property type="entry name" value="PmbA_TldD_2nd"/>
    <property type="match status" value="1"/>
</dbReference>
<protein>
    <submittedName>
        <fullName evidence="8">TldD/PmbA family protein</fullName>
    </submittedName>
</protein>
<dbReference type="GO" id="GO:0005829">
    <property type="term" value="C:cytosol"/>
    <property type="evidence" value="ECO:0007669"/>
    <property type="project" value="TreeGrafter"/>
</dbReference>
<dbReference type="Pfam" id="PF01523">
    <property type="entry name" value="PmbA_TldD_1st"/>
    <property type="match status" value="1"/>
</dbReference>
<keyword evidence="2" id="KW-0645">Protease</keyword>
<keyword evidence="9" id="KW-1185">Reference proteome</keyword>
<dbReference type="InterPro" id="IPR045569">
    <property type="entry name" value="Metalloprtase-TldD/E_C"/>
</dbReference>
<evidence type="ECO:0000256" key="1">
    <source>
        <dbReference type="ARBA" id="ARBA00005836"/>
    </source>
</evidence>
<dbReference type="InterPro" id="IPR035068">
    <property type="entry name" value="TldD/PmbA_N"/>
</dbReference>
<dbReference type="Proteomes" id="UP000537131">
    <property type="component" value="Unassembled WGS sequence"/>
</dbReference>
<dbReference type="Pfam" id="PF19289">
    <property type="entry name" value="PmbA_TldD_3rd"/>
    <property type="match status" value="1"/>
</dbReference>
<dbReference type="InterPro" id="IPR045570">
    <property type="entry name" value="Metalloprtase-TldD/E_cen_dom"/>
</dbReference>
<dbReference type="AlphaFoldDB" id="A0A7Y0ELA1"/>
<dbReference type="GO" id="GO:0006508">
    <property type="term" value="P:proteolysis"/>
    <property type="evidence" value="ECO:0007669"/>
    <property type="project" value="UniProtKB-KW"/>
</dbReference>
<feature type="domain" description="Metalloprotease TldD/E N-terminal" evidence="5">
    <location>
        <begin position="22"/>
        <end position="83"/>
    </location>
</feature>
<proteinExistence type="inferred from homology"/>
<dbReference type="SUPFAM" id="SSF111283">
    <property type="entry name" value="Putative modulator of DNA gyrase, PmbA/TldD"/>
    <property type="match status" value="1"/>
</dbReference>
<keyword evidence="4" id="KW-0482">Metalloprotease</keyword>
<organism evidence="8 9">
    <name type="scientific">Clostridium muellerianum</name>
    <dbReference type="NCBI Taxonomy" id="2716538"/>
    <lineage>
        <taxon>Bacteria</taxon>
        <taxon>Bacillati</taxon>
        <taxon>Bacillota</taxon>
        <taxon>Clostridia</taxon>
        <taxon>Eubacteriales</taxon>
        <taxon>Clostridiaceae</taxon>
        <taxon>Clostridium</taxon>
    </lineage>
</organism>
<evidence type="ECO:0000259" key="5">
    <source>
        <dbReference type="Pfam" id="PF01523"/>
    </source>
</evidence>
<feature type="domain" description="Metalloprotease TldD/E central" evidence="7">
    <location>
        <begin position="112"/>
        <end position="219"/>
    </location>
</feature>
<dbReference type="RefSeq" id="WP_169299091.1">
    <property type="nucleotide sequence ID" value="NZ_JABBNI010000041.1"/>
</dbReference>
<dbReference type="GO" id="GO:0008237">
    <property type="term" value="F:metallopeptidase activity"/>
    <property type="evidence" value="ECO:0007669"/>
    <property type="project" value="UniProtKB-KW"/>
</dbReference>
<reference evidence="8 9" key="2">
    <citation type="submission" date="2020-06" db="EMBL/GenBank/DDBJ databases">
        <title>Complete Genome Sequence of Clostridium muelleri sp. nov. P21T, an Acid-Alcohol Producing Acetogen Isolated from Old Hay.</title>
        <authorList>
            <person name="Duncan K.E."/>
            <person name="Tanner R.S."/>
        </authorList>
    </citation>
    <scope>NUCLEOTIDE SEQUENCE [LARGE SCALE GENOMIC DNA]</scope>
    <source>
        <strain evidence="8 9">P21</strain>
    </source>
</reference>
<keyword evidence="3" id="KW-0378">Hydrolase</keyword>
<dbReference type="InterPro" id="IPR036059">
    <property type="entry name" value="TldD/PmbA_sf"/>
</dbReference>
<evidence type="ECO:0000313" key="9">
    <source>
        <dbReference type="Proteomes" id="UP000537131"/>
    </source>
</evidence>
<dbReference type="EMBL" id="JABBNI010000041">
    <property type="protein sequence ID" value="NMM64495.1"/>
    <property type="molecule type" value="Genomic_DNA"/>
</dbReference>
<dbReference type="PANTHER" id="PTHR30624">
    <property type="entry name" value="UNCHARACTERIZED PROTEIN TLDD AND PMBA"/>
    <property type="match status" value="1"/>
</dbReference>
<dbReference type="Gene3D" id="3.30.2290.10">
    <property type="entry name" value="PmbA/TldD superfamily"/>
    <property type="match status" value="1"/>
</dbReference>
<name>A0A7Y0ELA1_9CLOT</name>